<keyword evidence="9" id="KW-1133">Transmembrane helix</keyword>
<dbReference type="PROSITE" id="PS51257">
    <property type="entry name" value="PROKAR_LIPOPROTEIN"/>
    <property type="match status" value="1"/>
</dbReference>
<comment type="cofactor">
    <cofactor evidence="1">
        <name>pyrroloquinoline quinone</name>
        <dbReference type="ChEBI" id="CHEBI:58442"/>
    </cofactor>
</comment>
<keyword evidence="7 8" id="KW-0408">Iron</keyword>
<evidence type="ECO:0000256" key="6">
    <source>
        <dbReference type="ARBA" id="ARBA00023002"/>
    </source>
</evidence>
<dbReference type="GO" id="GO:0008876">
    <property type="term" value="F:quinoprotein glucose dehydrogenase activity"/>
    <property type="evidence" value="ECO:0007669"/>
    <property type="project" value="TreeGrafter"/>
</dbReference>
<proteinExistence type="inferred from homology"/>
<dbReference type="OrthoDB" id="9794322at2"/>
<evidence type="ECO:0000313" key="11">
    <source>
        <dbReference type="EMBL" id="SMO71217.1"/>
    </source>
</evidence>
<dbReference type="CDD" id="cd10280">
    <property type="entry name" value="PQQ_mGDH"/>
    <property type="match status" value="1"/>
</dbReference>
<dbReference type="InterPro" id="IPR018391">
    <property type="entry name" value="PQQ_b-propeller_rpt"/>
</dbReference>
<evidence type="ECO:0000256" key="3">
    <source>
        <dbReference type="ARBA" id="ARBA00022617"/>
    </source>
</evidence>
<dbReference type="GO" id="GO:0048038">
    <property type="term" value="F:quinone binding"/>
    <property type="evidence" value="ECO:0007669"/>
    <property type="project" value="InterPro"/>
</dbReference>
<dbReference type="InterPro" id="IPR017511">
    <property type="entry name" value="PQQ_mDH"/>
</dbReference>
<accession>A0A521DHM6</accession>
<keyword evidence="9" id="KW-0472">Membrane</keyword>
<dbReference type="InterPro" id="IPR009056">
    <property type="entry name" value="Cyt_c-like_dom"/>
</dbReference>
<dbReference type="Gene3D" id="2.140.10.10">
    <property type="entry name" value="Quinoprotein alcohol dehydrogenase-like superfamily"/>
    <property type="match status" value="2"/>
</dbReference>
<evidence type="ECO:0000256" key="1">
    <source>
        <dbReference type="ARBA" id="ARBA00001931"/>
    </source>
</evidence>
<dbReference type="GO" id="GO:0020037">
    <property type="term" value="F:heme binding"/>
    <property type="evidence" value="ECO:0007669"/>
    <property type="project" value="InterPro"/>
</dbReference>
<evidence type="ECO:0000256" key="4">
    <source>
        <dbReference type="ARBA" id="ARBA00022723"/>
    </source>
</evidence>
<dbReference type="InterPro" id="IPR036909">
    <property type="entry name" value="Cyt_c-like_dom_sf"/>
</dbReference>
<name>A0A521DHM6_9BACT</name>
<keyword evidence="9" id="KW-0812">Transmembrane</keyword>
<dbReference type="PROSITE" id="PS51007">
    <property type="entry name" value="CYTC"/>
    <property type="match status" value="1"/>
</dbReference>
<evidence type="ECO:0000256" key="9">
    <source>
        <dbReference type="SAM" id="Phobius"/>
    </source>
</evidence>
<reference evidence="11 12" key="1">
    <citation type="submission" date="2017-05" db="EMBL/GenBank/DDBJ databases">
        <authorList>
            <person name="Varghese N."/>
            <person name="Submissions S."/>
        </authorList>
    </citation>
    <scope>NUCLEOTIDE SEQUENCE [LARGE SCALE GENOMIC DNA]</scope>
    <source>
        <strain evidence="11 12">DSM 21194</strain>
    </source>
</reference>
<protein>
    <submittedName>
        <fullName evidence="11">Quinoprotein glucose dehydrogenase</fullName>
    </submittedName>
</protein>
<dbReference type="InterPro" id="IPR011047">
    <property type="entry name" value="Quinoprotein_ADH-like_sf"/>
</dbReference>
<dbReference type="Proteomes" id="UP000317593">
    <property type="component" value="Unassembled WGS sequence"/>
</dbReference>
<evidence type="ECO:0000256" key="2">
    <source>
        <dbReference type="ARBA" id="ARBA00008156"/>
    </source>
</evidence>
<feature type="domain" description="Cytochrome c" evidence="10">
    <location>
        <begin position="488"/>
        <end position="564"/>
    </location>
</feature>
<dbReference type="PANTHER" id="PTHR32303">
    <property type="entry name" value="QUINOPROTEIN ALCOHOL DEHYDROGENASE (CYTOCHROME C)"/>
    <property type="match status" value="1"/>
</dbReference>
<keyword evidence="5" id="KW-0732">Signal</keyword>
<gene>
    <name evidence="11" type="ORF">SAMN06265218_11085</name>
</gene>
<evidence type="ECO:0000256" key="8">
    <source>
        <dbReference type="PROSITE-ProRule" id="PRU00433"/>
    </source>
</evidence>
<dbReference type="InterPro" id="IPR002372">
    <property type="entry name" value="PQQ_rpt_dom"/>
</dbReference>
<evidence type="ECO:0000313" key="12">
    <source>
        <dbReference type="Proteomes" id="UP000317593"/>
    </source>
</evidence>
<dbReference type="EMBL" id="FXTH01000010">
    <property type="protein sequence ID" value="SMO71217.1"/>
    <property type="molecule type" value="Genomic_DNA"/>
</dbReference>
<organism evidence="11 12">
    <name type="scientific">Fodinibius sediminis</name>
    <dbReference type="NCBI Taxonomy" id="1214077"/>
    <lineage>
        <taxon>Bacteria</taxon>
        <taxon>Pseudomonadati</taxon>
        <taxon>Balneolota</taxon>
        <taxon>Balneolia</taxon>
        <taxon>Balneolales</taxon>
        <taxon>Balneolaceae</taxon>
        <taxon>Fodinibius</taxon>
    </lineage>
</organism>
<dbReference type="Pfam" id="PF01011">
    <property type="entry name" value="PQQ"/>
    <property type="match status" value="2"/>
</dbReference>
<dbReference type="GO" id="GO:0016020">
    <property type="term" value="C:membrane"/>
    <property type="evidence" value="ECO:0007669"/>
    <property type="project" value="InterPro"/>
</dbReference>
<keyword evidence="3 8" id="KW-0349">Heme</keyword>
<dbReference type="AlphaFoldDB" id="A0A521DHM6"/>
<sequence>MKSFNPVPVKIRSYSFIVCAIIFGGTALVGCHSGVSESDWAVYKSDAASSSYSTLSQINKQNVNQLEVAWKYEVGDAKEEDYSTIETNPLIVDNVLYGASPYLKVFALNAETGEELWRFDPFEGGRARGYMRSVVYWEDSNDQRILFSAGPHLYALDASTGELIANFGTEGKVDLNVGLGRDPDKISVKASSPGIMYENLLIMGSAVGESYKAPPGHIRAYNVRTGDVEWTFHTIPQPGEKGAETWAGGSQDSLQNRGGVNNWAGMSLDRERGIVYIPLGSPVYDFYGGNRKGKNLYGNSLVALDASTGKYVWHYQTVHHDLWDYDLPAPPNLVTVQHDGREVDAVAQVTKTGFTFVFNRETGTPLFPIEEKPFPSSNIASEQTWRTQPVPVKPEPFVRQGFREEDVTERSQAAHDAVQEKLGTLRNEGLFTPPDPRGTVLFPSTRGGANWGGAAYDPHSGLLYVNANETPEISTVKKVKQEPSPDKSLFERGETFYLQNCASCHGSKLKGQQPTYPPLSDIAQKRSEDEVLEIIRQGGGMMPAFTDISQAEKEAIIAFLFNQKGDREKPAVHEGENGFENKGRYINVTAYSRFEDPDGFPAVTPPWGTLNAINLHTGEIAWRIPLGTDPELESSGLTGLESAGGPIVTAGGLVFIGGTRDKKFRAFDKDTGALLWETTLPTGGFATPSTYMSNGRQYVVIAVGGGRGTPPDDCYVAFALPG</sequence>
<keyword evidence="12" id="KW-1185">Reference proteome</keyword>
<evidence type="ECO:0000256" key="7">
    <source>
        <dbReference type="ARBA" id="ARBA00023004"/>
    </source>
</evidence>
<dbReference type="PANTHER" id="PTHR32303:SF4">
    <property type="entry name" value="QUINOPROTEIN GLUCOSE DEHYDROGENASE"/>
    <property type="match status" value="1"/>
</dbReference>
<dbReference type="SMART" id="SM00564">
    <property type="entry name" value="PQQ"/>
    <property type="match status" value="6"/>
</dbReference>
<feature type="transmembrane region" description="Helical" evidence="9">
    <location>
        <begin position="12"/>
        <end position="30"/>
    </location>
</feature>
<comment type="similarity">
    <text evidence="2">Belongs to the bacterial PQQ dehydrogenase family.</text>
</comment>
<evidence type="ECO:0000256" key="5">
    <source>
        <dbReference type="ARBA" id="ARBA00022729"/>
    </source>
</evidence>
<dbReference type="SUPFAM" id="SSF50998">
    <property type="entry name" value="Quinoprotein alcohol dehydrogenase-like"/>
    <property type="match status" value="1"/>
</dbReference>
<dbReference type="Pfam" id="PF13442">
    <property type="entry name" value="Cytochrome_CBB3"/>
    <property type="match status" value="1"/>
</dbReference>
<keyword evidence="4 8" id="KW-0479">Metal-binding</keyword>
<dbReference type="SUPFAM" id="SSF46626">
    <property type="entry name" value="Cytochrome c"/>
    <property type="match status" value="1"/>
</dbReference>
<dbReference type="GO" id="GO:0046872">
    <property type="term" value="F:metal ion binding"/>
    <property type="evidence" value="ECO:0007669"/>
    <property type="project" value="UniProtKB-KW"/>
</dbReference>
<dbReference type="Gene3D" id="1.10.760.10">
    <property type="entry name" value="Cytochrome c-like domain"/>
    <property type="match status" value="1"/>
</dbReference>
<keyword evidence="6" id="KW-0560">Oxidoreductase</keyword>
<dbReference type="GO" id="GO:0009055">
    <property type="term" value="F:electron transfer activity"/>
    <property type="evidence" value="ECO:0007669"/>
    <property type="project" value="InterPro"/>
</dbReference>
<evidence type="ECO:0000259" key="10">
    <source>
        <dbReference type="PROSITE" id="PS51007"/>
    </source>
</evidence>